<evidence type="ECO:0000313" key="1">
    <source>
        <dbReference type="EMBL" id="GIL88116.1"/>
    </source>
</evidence>
<keyword evidence="2" id="KW-1185">Reference proteome</keyword>
<sequence>MMAKDSESLVQSELHSFGLNEELIDKNRKKDQIFHIQSSEAVSCFYLFDTVDTASSSSGSDSDCADEPLRMPKRLALTTDSTGDLILRRRPRASLGLQRHISIQHTSQPTPLADVGLQVWRGACLLCDWLLAQRGGCSQLGTLGTLILELGGGVGLVGVAAAAVCQDVVITDVHRGALTLAAENLKTNAALIEELRSNRCRRHCQQRRRLQHHNHDGGGGTDAGGDEDEDLVHVDVCELDWFDFLGYGSGSVTVEGIVRALREDAGPNSAEQGEEQRHQAGQRMAAPACEEADATQCISSPGAGLPLECAEPDPAAPCEIAKGRVSRRRPLRSHSGNSRVEVTCCGGPARVLDAVAAAETLCLIAADTVYDSVLTEAFVKCAATLLSYHSSVRGAAGTDRNRPSHHHKSPISNSCAAAPADSSNCGAGQETRARLVVSLEMRINFVVKGMTEGSPAVDDFMSYVTRDTSTPDAGIGCRLGVGVGDVDCGLSTDRRSGGSGSNVGGVSLTEGAILHAQHHGRRGTEGAGLKEPSRPTARPQQLQGAGAGAGATAELPAVSMPPLAAPSWAVEGSTRRPLFKGRRLDLTSVPQALQYERCNQLELWELTLL</sequence>
<dbReference type="PANTHER" id="PTHR23108">
    <property type="entry name" value="METHYLTRANSFERASE-RELATED"/>
    <property type="match status" value="1"/>
</dbReference>
<comment type="caution">
    <text evidence="1">The sequence shown here is derived from an EMBL/GenBank/DDBJ whole genome shotgun (WGS) entry which is preliminary data.</text>
</comment>
<dbReference type="InterPro" id="IPR029063">
    <property type="entry name" value="SAM-dependent_MTases_sf"/>
</dbReference>
<organism evidence="1 2">
    <name type="scientific">Volvox reticuliferus</name>
    <dbReference type="NCBI Taxonomy" id="1737510"/>
    <lineage>
        <taxon>Eukaryota</taxon>
        <taxon>Viridiplantae</taxon>
        <taxon>Chlorophyta</taxon>
        <taxon>core chlorophytes</taxon>
        <taxon>Chlorophyceae</taxon>
        <taxon>CS clade</taxon>
        <taxon>Chlamydomonadales</taxon>
        <taxon>Volvocaceae</taxon>
        <taxon>Volvox</taxon>
    </lineage>
</organism>
<dbReference type="EMBL" id="BNCP01000043">
    <property type="protein sequence ID" value="GIL88116.1"/>
    <property type="molecule type" value="Genomic_DNA"/>
</dbReference>
<evidence type="ECO:0000313" key="2">
    <source>
        <dbReference type="Proteomes" id="UP000747110"/>
    </source>
</evidence>
<name>A0A8J4CWV8_9CHLO</name>
<protein>
    <submittedName>
        <fullName evidence="1">Uncharacterized protein</fullName>
    </submittedName>
</protein>
<gene>
    <name evidence="1" type="ORF">Vretifemale_16155</name>
</gene>
<dbReference type="AlphaFoldDB" id="A0A8J4CWV8"/>
<dbReference type="Gene3D" id="3.40.50.150">
    <property type="entry name" value="Vaccinia Virus protein VP39"/>
    <property type="match status" value="1"/>
</dbReference>
<dbReference type="InterPro" id="IPR038899">
    <property type="entry name" value="METTL22"/>
</dbReference>
<reference evidence="1" key="1">
    <citation type="journal article" date="2021" name="Proc. Natl. Acad. Sci. U.S.A.">
        <title>Three genomes in the algal genus Volvox reveal the fate of a haploid sex-determining region after a transition to homothallism.</title>
        <authorList>
            <person name="Yamamoto K."/>
            <person name="Hamaji T."/>
            <person name="Kawai-Toyooka H."/>
            <person name="Matsuzaki R."/>
            <person name="Takahashi F."/>
            <person name="Nishimura Y."/>
            <person name="Kawachi M."/>
            <person name="Noguchi H."/>
            <person name="Minakuchi Y."/>
            <person name="Umen J.G."/>
            <person name="Toyoda A."/>
            <person name="Nozaki H."/>
        </authorList>
    </citation>
    <scope>NUCLEOTIDE SEQUENCE</scope>
    <source>
        <strain evidence="1">NIES-3786</strain>
    </source>
</reference>
<dbReference type="Proteomes" id="UP000747110">
    <property type="component" value="Unassembled WGS sequence"/>
</dbReference>
<dbReference type="PANTHER" id="PTHR23108:SF0">
    <property type="entry name" value="METHYLTRANSFERASE-LIKE PROTEIN 22"/>
    <property type="match status" value="1"/>
</dbReference>
<dbReference type="InterPro" id="IPR019410">
    <property type="entry name" value="Methyltransf_16"/>
</dbReference>
<dbReference type="Pfam" id="PF10294">
    <property type="entry name" value="Methyltransf_16"/>
    <property type="match status" value="1"/>
</dbReference>
<accession>A0A8J4CWV8</accession>
<dbReference type="GO" id="GO:0005634">
    <property type="term" value="C:nucleus"/>
    <property type="evidence" value="ECO:0007669"/>
    <property type="project" value="TreeGrafter"/>
</dbReference>
<dbReference type="OrthoDB" id="552976at2759"/>
<proteinExistence type="predicted"/>
<dbReference type="SUPFAM" id="SSF53335">
    <property type="entry name" value="S-adenosyl-L-methionine-dependent methyltransferases"/>
    <property type="match status" value="1"/>
</dbReference>
<dbReference type="GO" id="GO:0008276">
    <property type="term" value="F:protein methyltransferase activity"/>
    <property type="evidence" value="ECO:0007669"/>
    <property type="project" value="InterPro"/>
</dbReference>